<evidence type="ECO:0000256" key="1">
    <source>
        <dbReference type="SAM" id="SignalP"/>
    </source>
</evidence>
<reference evidence="2 3" key="1">
    <citation type="submission" date="2023-07" db="EMBL/GenBank/DDBJ databases">
        <title>Sorghum-associated microbial communities from plants grown in Nebraska, USA.</title>
        <authorList>
            <person name="Schachtman D."/>
        </authorList>
    </citation>
    <scope>NUCLEOTIDE SEQUENCE [LARGE SCALE GENOMIC DNA]</scope>
    <source>
        <strain evidence="2 3">BE187</strain>
    </source>
</reference>
<protein>
    <submittedName>
        <fullName evidence="2">Uncharacterized protein YqeY</fullName>
    </submittedName>
</protein>
<dbReference type="Proteomes" id="UP001267878">
    <property type="component" value="Unassembled WGS sequence"/>
</dbReference>
<organism evidence="2 3">
    <name type="scientific">Agrilutibacter niabensis</name>
    <dbReference type="NCBI Taxonomy" id="380628"/>
    <lineage>
        <taxon>Bacteria</taxon>
        <taxon>Pseudomonadati</taxon>
        <taxon>Pseudomonadota</taxon>
        <taxon>Gammaproteobacteria</taxon>
        <taxon>Lysobacterales</taxon>
        <taxon>Lysobacteraceae</taxon>
        <taxon>Agrilutibacter</taxon>
    </lineage>
</organism>
<evidence type="ECO:0000313" key="2">
    <source>
        <dbReference type="EMBL" id="MDR7097812.1"/>
    </source>
</evidence>
<accession>A0ABU1VK05</accession>
<keyword evidence="1" id="KW-0732">Signal</keyword>
<keyword evidence="3" id="KW-1185">Reference proteome</keyword>
<comment type="caution">
    <text evidence="2">The sequence shown here is derived from an EMBL/GenBank/DDBJ whole genome shotgun (WGS) entry which is preliminary data.</text>
</comment>
<dbReference type="RefSeq" id="WP_310051007.1">
    <property type="nucleotide sequence ID" value="NZ_JAVDVW010000001.1"/>
</dbReference>
<feature type="chain" id="PRO_5045212851" evidence="1">
    <location>
        <begin position="22"/>
        <end position="132"/>
    </location>
</feature>
<proteinExistence type="predicted"/>
<feature type="signal peptide" evidence="1">
    <location>
        <begin position="1"/>
        <end position="21"/>
    </location>
</feature>
<sequence length="132" mass="14678">MRSLKVLVVLTLALLSTTALAGPAREVIDPDKVRDEQVMLMSNLQDRKGAFKNLDESKRSVLVEQHHRLMALLEGKHAPDELSGEARGEVATLLEVMENAVEELGQERTMCTRVKTIGSNKAELVCKTVRRN</sequence>
<dbReference type="EMBL" id="JAVDVW010000001">
    <property type="protein sequence ID" value="MDR7097812.1"/>
    <property type="molecule type" value="Genomic_DNA"/>
</dbReference>
<gene>
    <name evidence="2" type="ORF">J2X04_000159</name>
</gene>
<name>A0ABU1VK05_9GAMM</name>
<evidence type="ECO:0000313" key="3">
    <source>
        <dbReference type="Proteomes" id="UP001267878"/>
    </source>
</evidence>